<comment type="catalytic activity">
    <reaction evidence="1 12 13">
        <text>Endonucleolytic cleavage to 5'-phosphomonoester.</text>
        <dbReference type="EC" id="3.1.26.4"/>
    </reaction>
</comment>
<feature type="domain" description="RNase H type-2" evidence="14">
    <location>
        <begin position="92"/>
        <end position="301"/>
    </location>
</feature>
<dbReference type="CDD" id="cd06590">
    <property type="entry name" value="RNase_HII_bacteria_HIII_like"/>
    <property type="match status" value="1"/>
</dbReference>
<gene>
    <name evidence="15" type="ORF">JIN83_05935</name>
</gene>
<dbReference type="EC" id="3.1.26.4" evidence="13"/>
<dbReference type="GO" id="GO:0006298">
    <property type="term" value="P:mismatch repair"/>
    <property type="evidence" value="ECO:0007669"/>
    <property type="project" value="TreeGrafter"/>
</dbReference>
<dbReference type="InterPro" id="IPR001352">
    <property type="entry name" value="RNase_HII/HIII"/>
</dbReference>
<evidence type="ECO:0000256" key="10">
    <source>
        <dbReference type="ARBA" id="ARBA00022801"/>
    </source>
</evidence>
<dbReference type="GO" id="GO:0003723">
    <property type="term" value="F:RNA binding"/>
    <property type="evidence" value="ECO:0007669"/>
    <property type="project" value="UniProtKB-UniRule"/>
</dbReference>
<evidence type="ECO:0000256" key="6">
    <source>
        <dbReference type="ARBA" id="ARBA00022490"/>
    </source>
</evidence>
<evidence type="ECO:0000256" key="3">
    <source>
        <dbReference type="ARBA" id="ARBA00004065"/>
    </source>
</evidence>
<feature type="binding site" evidence="12">
    <location>
        <position position="99"/>
    </location>
    <ligand>
        <name>a divalent metal cation</name>
        <dbReference type="ChEBI" id="CHEBI:60240"/>
    </ligand>
</feature>
<dbReference type="GO" id="GO:0032299">
    <property type="term" value="C:ribonuclease H2 complex"/>
    <property type="evidence" value="ECO:0007669"/>
    <property type="project" value="TreeGrafter"/>
</dbReference>
<dbReference type="Proteomes" id="UP000634206">
    <property type="component" value="Unassembled WGS sequence"/>
</dbReference>
<dbReference type="InterPro" id="IPR004641">
    <property type="entry name" value="RNase_HIII"/>
</dbReference>
<keyword evidence="16" id="KW-1185">Reference proteome</keyword>
<proteinExistence type="inferred from homology"/>
<evidence type="ECO:0000256" key="5">
    <source>
        <dbReference type="ARBA" id="ARBA00008378"/>
    </source>
</evidence>
<evidence type="ECO:0000313" key="15">
    <source>
        <dbReference type="EMBL" id="MBK1854489.1"/>
    </source>
</evidence>
<evidence type="ECO:0000256" key="7">
    <source>
        <dbReference type="ARBA" id="ARBA00022722"/>
    </source>
</evidence>
<keyword evidence="7 12" id="KW-0540">Nuclease</keyword>
<accession>A0AAE2VDD5</accession>
<comment type="similarity">
    <text evidence="5">Belongs to the RNase HII family. RnhC subfamily.</text>
</comment>
<dbReference type="Pfam" id="PF01351">
    <property type="entry name" value="RNase_HII"/>
    <property type="match status" value="1"/>
</dbReference>
<dbReference type="SUPFAM" id="SSF53098">
    <property type="entry name" value="Ribonuclease H-like"/>
    <property type="match status" value="1"/>
</dbReference>
<keyword evidence="11" id="KW-0460">Magnesium</keyword>
<dbReference type="EMBL" id="JAENIG010000003">
    <property type="protein sequence ID" value="MBK1854489.1"/>
    <property type="molecule type" value="Genomic_DNA"/>
</dbReference>
<comment type="function">
    <text evidence="3 13">Endonuclease that specifically degrades the RNA of RNA-DNA hybrids.</text>
</comment>
<feature type="binding site" evidence="12">
    <location>
        <position position="204"/>
    </location>
    <ligand>
        <name>a divalent metal cation</name>
        <dbReference type="ChEBI" id="CHEBI:60240"/>
    </ligand>
</feature>
<dbReference type="NCBIfam" id="TIGR00716">
    <property type="entry name" value="rnhC"/>
    <property type="match status" value="1"/>
</dbReference>
<protein>
    <recommendedName>
        <fullName evidence="13">Ribonuclease</fullName>
        <ecNumber evidence="13">3.1.26.4</ecNumber>
    </recommendedName>
</protein>
<comment type="cofactor">
    <cofactor evidence="12">
        <name>Mn(2+)</name>
        <dbReference type="ChEBI" id="CHEBI:29035"/>
    </cofactor>
    <cofactor evidence="12">
        <name>Mg(2+)</name>
        <dbReference type="ChEBI" id="CHEBI:18420"/>
    </cofactor>
    <text evidence="12">Manganese or magnesium. Binds 1 divalent metal ion per monomer in the absence of substrate. May bind a second metal ion after substrate binding.</text>
</comment>
<dbReference type="InterPro" id="IPR012337">
    <property type="entry name" value="RNaseH-like_sf"/>
</dbReference>
<dbReference type="Pfam" id="PF11858">
    <property type="entry name" value="DUF3378"/>
    <property type="match status" value="1"/>
</dbReference>
<dbReference type="GO" id="GO:0046872">
    <property type="term" value="F:metal ion binding"/>
    <property type="evidence" value="ECO:0007669"/>
    <property type="project" value="UniProtKB-KW"/>
</dbReference>
<dbReference type="GO" id="GO:0043137">
    <property type="term" value="P:DNA replication, removal of RNA primer"/>
    <property type="evidence" value="ECO:0007669"/>
    <property type="project" value="TreeGrafter"/>
</dbReference>
<evidence type="ECO:0000256" key="1">
    <source>
        <dbReference type="ARBA" id="ARBA00000077"/>
    </source>
</evidence>
<evidence type="ECO:0000256" key="2">
    <source>
        <dbReference type="ARBA" id="ARBA00001946"/>
    </source>
</evidence>
<sequence length="301" mass="33120">MSLHSYTSPIQVGDVEKIRRLLDDAGFEFSSKPYAHFSAKKGKLNVTVYEKGPKVLVQGKETEDFVKFTLEPEVLGEAKLGYEEVNQPEMFEPHFGIDESGKGDFFGPLVIAGAYTDAASTRALMDAGVMDSKRITSAAKIAKLATMIRQTRGVKYDVVSIGPESYNRLYGSFKNLNRLLAWGHSKVIANLAEMVPDCPRALSDQFARKEVLERELAKHGVNLELQQRTKGESDVAVAAASILARERFVQWMDQSSEKSGVKIPLGAGPHVLEAARALIAAHGEEILPKVAKMHFKTAQEV</sequence>
<keyword evidence="8 12" id="KW-0479">Metal-binding</keyword>
<keyword evidence="6" id="KW-0963">Cytoplasm</keyword>
<keyword evidence="10 12" id="KW-0378">Hydrolase</keyword>
<dbReference type="InterPro" id="IPR012295">
    <property type="entry name" value="TBP_dom_sf"/>
</dbReference>
<comment type="cofactor">
    <cofactor evidence="2">
        <name>Mg(2+)</name>
        <dbReference type="ChEBI" id="CHEBI:18420"/>
    </cofactor>
</comment>
<evidence type="ECO:0000256" key="11">
    <source>
        <dbReference type="ARBA" id="ARBA00022842"/>
    </source>
</evidence>
<dbReference type="GO" id="GO:0004523">
    <property type="term" value="F:RNA-DNA hybrid ribonuclease activity"/>
    <property type="evidence" value="ECO:0007669"/>
    <property type="project" value="UniProtKB-UniRule"/>
</dbReference>
<dbReference type="Gene3D" id="3.30.310.10">
    <property type="entry name" value="TATA-Binding Protein"/>
    <property type="match status" value="1"/>
</dbReference>
<keyword evidence="9 12" id="KW-0255">Endonuclease</keyword>
<comment type="subcellular location">
    <subcellularLocation>
        <location evidence="4">Cytoplasm</location>
    </subcellularLocation>
</comment>
<dbReference type="PANTHER" id="PTHR10954">
    <property type="entry name" value="RIBONUCLEASE H2 SUBUNIT A"/>
    <property type="match status" value="1"/>
</dbReference>
<evidence type="ECO:0000256" key="13">
    <source>
        <dbReference type="RuleBase" id="RU003515"/>
    </source>
</evidence>
<evidence type="ECO:0000256" key="4">
    <source>
        <dbReference type="ARBA" id="ARBA00004496"/>
    </source>
</evidence>
<reference evidence="15" key="1">
    <citation type="submission" date="2021-01" db="EMBL/GenBank/DDBJ databases">
        <title>Modified the classification status of verrucomicrobia.</title>
        <authorList>
            <person name="Feng X."/>
        </authorList>
    </citation>
    <scope>NUCLEOTIDE SEQUENCE</scope>
    <source>
        <strain evidence="15">5K15</strain>
    </source>
</reference>
<name>A0AAE2VDD5_9BACT</name>
<dbReference type="InterPro" id="IPR024568">
    <property type="entry name" value="RNase_HIII_N"/>
</dbReference>
<dbReference type="InterPro" id="IPR024567">
    <property type="entry name" value="RNase_HII/HIII_dom"/>
</dbReference>
<evidence type="ECO:0000256" key="12">
    <source>
        <dbReference type="PROSITE-ProRule" id="PRU01319"/>
    </source>
</evidence>
<dbReference type="PANTHER" id="PTHR10954:SF23">
    <property type="entry name" value="RIBONUCLEASE"/>
    <property type="match status" value="1"/>
</dbReference>
<comment type="caution">
    <text evidence="15">The sequence shown here is derived from an EMBL/GenBank/DDBJ whole genome shotgun (WGS) entry which is preliminary data.</text>
</comment>
<evidence type="ECO:0000313" key="16">
    <source>
        <dbReference type="Proteomes" id="UP000634206"/>
    </source>
</evidence>
<dbReference type="GO" id="GO:0005737">
    <property type="term" value="C:cytoplasm"/>
    <property type="evidence" value="ECO:0007669"/>
    <property type="project" value="UniProtKB-SubCell"/>
</dbReference>
<dbReference type="Gene3D" id="3.30.420.10">
    <property type="entry name" value="Ribonuclease H-like superfamily/Ribonuclease H"/>
    <property type="match status" value="1"/>
</dbReference>
<dbReference type="InterPro" id="IPR036397">
    <property type="entry name" value="RNaseH_sf"/>
</dbReference>
<dbReference type="RefSeq" id="WP_309489096.1">
    <property type="nucleotide sequence ID" value="NZ_JAENIG010000003.1"/>
</dbReference>
<dbReference type="AlphaFoldDB" id="A0AAE2VDD5"/>
<evidence type="ECO:0000256" key="9">
    <source>
        <dbReference type="ARBA" id="ARBA00022759"/>
    </source>
</evidence>
<organism evidence="15 16">
    <name type="scientific">Oceaniferula flava</name>
    <dbReference type="NCBI Taxonomy" id="2800421"/>
    <lineage>
        <taxon>Bacteria</taxon>
        <taxon>Pseudomonadati</taxon>
        <taxon>Verrucomicrobiota</taxon>
        <taxon>Verrucomicrobiia</taxon>
        <taxon>Verrucomicrobiales</taxon>
        <taxon>Verrucomicrobiaceae</taxon>
        <taxon>Oceaniferula</taxon>
    </lineage>
</organism>
<evidence type="ECO:0000256" key="8">
    <source>
        <dbReference type="ARBA" id="ARBA00022723"/>
    </source>
</evidence>
<dbReference type="PIRSF" id="PIRSF037748">
    <property type="entry name" value="RnhC"/>
    <property type="match status" value="1"/>
</dbReference>
<evidence type="ECO:0000259" key="14">
    <source>
        <dbReference type="PROSITE" id="PS51975"/>
    </source>
</evidence>
<feature type="binding site" evidence="12">
    <location>
        <position position="98"/>
    </location>
    <ligand>
        <name>a divalent metal cation</name>
        <dbReference type="ChEBI" id="CHEBI:60240"/>
    </ligand>
</feature>
<dbReference type="PROSITE" id="PS51975">
    <property type="entry name" value="RNASE_H_2"/>
    <property type="match status" value="1"/>
</dbReference>